<gene>
    <name evidence="2" type="ORF">PLEPLA_LOCUS18917</name>
</gene>
<feature type="region of interest" description="Disordered" evidence="1">
    <location>
        <begin position="159"/>
        <end position="188"/>
    </location>
</feature>
<accession>A0A9N7YMP5</accession>
<evidence type="ECO:0000313" key="2">
    <source>
        <dbReference type="EMBL" id="CAB1430921.1"/>
    </source>
</evidence>
<name>A0A9N7YMP5_PLEPL</name>
<proteinExistence type="predicted"/>
<sequence length="242" mass="26674">MPLKQPAKQIELWDSAQSSISAQVQIHRMPTVTWPRHGGSHGDINLPNLHDNNKLTLSTNTDLCSNQPGAVVQAEKLLESGAREERPTAERPELESGSLQVCGCTSVNLDLSWRKNMHVQLTVNRFFRSGNGVKCKDLGCVSCGGAKPRETPHKVALVTQSQPTGTQIPDQSQTSRQRHTGSRQEETLAPAQALSVNVSDEVLRVAALLLSAICFCHQRWKSRRKVQMKCVRATSIPTELQI</sequence>
<dbReference type="EMBL" id="CADEAL010001283">
    <property type="protein sequence ID" value="CAB1430921.1"/>
    <property type="molecule type" value="Genomic_DNA"/>
</dbReference>
<comment type="caution">
    <text evidence="2">The sequence shown here is derived from an EMBL/GenBank/DDBJ whole genome shotgun (WGS) entry which is preliminary data.</text>
</comment>
<protein>
    <submittedName>
        <fullName evidence="2">Uncharacterized protein</fullName>
    </submittedName>
</protein>
<evidence type="ECO:0000313" key="3">
    <source>
        <dbReference type="Proteomes" id="UP001153269"/>
    </source>
</evidence>
<feature type="compositionally biased region" description="Polar residues" evidence="1">
    <location>
        <begin position="159"/>
        <end position="175"/>
    </location>
</feature>
<dbReference type="AlphaFoldDB" id="A0A9N7YMP5"/>
<dbReference type="Proteomes" id="UP001153269">
    <property type="component" value="Unassembled WGS sequence"/>
</dbReference>
<organism evidence="2 3">
    <name type="scientific">Pleuronectes platessa</name>
    <name type="common">European plaice</name>
    <dbReference type="NCBI Taxonomy" id="8262"/>
    <lineage>
        <taxon>Eukaryota</taxon>
        <taxon>Metazoa</taxon>
        <taxon>Chordata</taxon>
        <taxon>Craniata</taxon>
        <taxon>Vertebrata</taxon>
        <taxon>Euteleostomi</taxon>
        <taxon>Actinopterygii</taxon>
        <taxon>Neopterygii</taxon>
        <taxon>Teleostei</taxon>
        <taxon>Neoteleostei</taxon>
        <taxon>Acanthomorphata</taxon>
        <taxon>Carangaria</taxon>
        <taxon>Pleuronectiformes</taxon>
        <taxon>Pleuronectoidei</taxon>
        <taxon>Pleuronectidae</taxon>
        <taxon>Pleuronectes</taxon>
    </lineage>
</organism>
<keyword evidence="3" id="KW-1185">Reference proteome</keyword>
<evidence type="ECO:0000256" key="1">
    <source>
        <dbReference type="SAM" id="MobiDB-lite"/>
    </source>
</evidence>
<reference evidence="2" key="1">
    <citation type="submission" date="2020-03" db="EMBL/GenBank/DDBJ databases">
        <authorList>
            <person name="Weist P."/>
        </authorList>
    </citation>
    <scope>NUCLEOTIDE SEQUENCE</scope>
</reference>